<feature type="domain" description="Response regulatory" evidence="3">
    <location>
        <begin position="7"/>
        <end position="120"/>
    </location>
</feature>
<evidence type="ECO:0000256" key="1">
    <source>
        <dbReference type="ARBA" id="ARBA00022553"/>
    </source>
</evidence>
<dbReference type="PANTHER" id="PTHR44591:SF21">
    <property type="entry name" value="TWO-COMPONENT RESPONSE REGULATOR"/>
    <property type="match status" value="1"/>
</dbReference>
<dbReference type="PANTHER" id="PTHR44591">
    <property type="entry name" value="STRESS RESPONSE REGULATOR PROTEIN 1"/>
    <property type="match status" value="1"/>
</dbReference>
<dbReference type="SUPFAM" id="SSF52172">
    <property type="entry name" value="CheY-like"/>
    <property type="match status" value="1"/>
</dbReference>
<keyword evidence="1 2" id="KW-0597">Phosphoprotein</keyword>
<proteinExistence type="predicted"/>
<feature type="modified residue" description="4-aspartylphosphate" evidence="2">
    <location>
        <position position="57"/>
    </location>
</feature>
<reference evidence="4" key="1">
    <citation type="journal article" date="2022" name="Toxins">
        <title>Genomic Analysis of Sphingopyxis sp. USTB-05 for Biodegrading Cyanobacterial Hepatotoxins.</title>
        <authorList>
            <person name="Liu C."/>
            <person name="Xu Q."/>
            <person name="Zhao Z."/>
            <person name="Zhang H."/>
            <person name="Liu X."/>
            <person name="Yin C."/>
            <person name="Liu Y."/>
            <person name="Yan H."/>
        </authorList>
    </citation>
    <scope>NUCLEOTIDE SEQUENCE</scope>
    <source>
        <strain evidence="4">NBD5</strain>
    </source>
</reference>
<dbReference type="Pfam" id="PF00072">
    <property type="entry name" value="Response_reg"/>
    <property type="match status" value="1"/>
</dbReference>
<dbReference type="InterPro" id="IPR011006">
    <property type="entry name" value="CheY-like_superfamily"/>
</dbReference>
<gene>
    <name evidence="4" type="ORF">LHA26_17650</name>
</gene>
<protein>
    <submittedName>
        <fullName evidence="4">Response regulator</fullName>
    </submittedName>
</protein>
<evidence type="ECO:0000256" key="2">
    <source>
        <dbReference type="PROSITE-ProRule" id="PRU00169"/>
    </source>
</evidence>
<dbReference type="PROSITE" id="PS50110">
    <property type="entry name" value="RESPONSE_REGULATORY"/>
    <property type="match status" value="1"/>
</dbReference>
<dbReference type="RefSeq" id="WP_252168806.1">
    <property type="nucleotide sequence ID" value="NZ_CP084931.1"/>
</dbReference>
<dbReference type="Proteomes" id="UP001056937">
    <property type="component" value="Chromosome 2"/>
</dbReference>
<dbReference type="InterPro" id="IPR050595">
    <property type="entry name" value="Bact_response_regulator"/>
</dbReference>
<evidence type="ECO:0000259" key="3">
    <source>
        <dbReference type="PROSITE" id="PS50110"/>
    </source>
</evidence>
<dbReference type="InterPro" id="IPR001789">
    <property type="entry name" value="Sig_transdc_resp-reg_receiver"/>
</dbReference>
<evidence type="ECO:0000313" key="4">
    <source>
        <dbReference type="EMBL" id="USI74992.1"/>
    </source>
</evidence>
<organism evidence="4 5">
    <name type="scientific">Sphingomonas morindae</name>
    <dbReference type="NCBI Taxonomy" id="1541170"/>
    <lineage>
        <taxon>Bacteria</taxon>
        <taxon>Pseudomonadati</taxon>
        <taxon>Pseudomonadota</taxon>
        <taxon>Alphaproteobacteria</taxon>
        <taxon>Sphingomonadales</taxon>
        <taxon>Sphingomonadaceae</taxon>
        <taxon>Sphingomonas</taxon>
    </lineage>
</organism>
<keyword evidence="5" id="KW-1185">Reference proteome</keyword>
<evidence type="ECO:0000313" key="5">
    <source>
        <dbReference type="Proteomes" id="UP001056937"/>
    </source>
</evidence>
<dbReference type="EMBL" id="CP084931">
    <property type="protein sequence ID" value="USI74992.1"/>
    <property type="molecule type" value="Genomic_DNA"/>
</dbReference>
<dbReference type="SMART" id="SM00448">
    <property type="entry name" value="REC"/>
    <property type="match status" value="1"/>
</dbReference>
<sequence length="121" mass="13241">MRRSVRKALVVEDEVLVRLLSVEILGELGFEVQAAENADEALALLEEDAGVSLVFSDIRMPGSMDGLGLASRVHQRWPGIRLLLTSGDTRPSTTDLPDESRFLPKPFSLVSLARELEALAL</sequence>
<name>A0ABY4XDJ6_9SPHN</name>
<accession>A0ABY4XDJ6</accession>
<dbReference type="Gene3D" id="3.40.50.2300">
    <property type="match status" value="1"/>
</dbReference>